<reference evidence="2 3" key="1">
    <citation type="journal article" date="2021" name="J. Hered.">
        <title>A chromosome-level genome assembly of the parasitoid wasp, Cotesia glomerata (Hymenoptera: Braconidae).</title>
        <authorList>
            <person name="Pinto B.J."/>
            <person name="Weis J.J."/>
            <person name="Gamble T."/>
            <person name="Ode P.J."/>
            <person name="Paul R."/>
            <person name="Zaspel J.M."/>
        </authorList>
    </citation>
    <scope>NUCLEOTIDE SEQUENCE [LARGE SCALE GENOMIC DNA]</scope>
    <source>
        <strain evidence="2">CgM1</strain>
    </source>
</reference>
<organism evidence="2 3">
    <name type="scientific">Cotesia glomerata</name>
    <name type="common">Lepidopteran parasitic wasp</name>
    <name type="synonym">Apanteles glomeratus</name>
    <dbReference type="NCBI Taxonomy" id="32391"/>
    <lineage>
        <taxon>Eukaryota</taxon>
        <taxon>Metazoa</taxon>
        <taxon>Ecdysozoa</taxon>
        <taxon>Arthropoda</taxon>
        <taxon>Hexapoda</taxon>
        <taxon>Insecta</taxon>
        <taxon>Pterygota</taxon>
        <taxon>Neoptera</taxon>
        <taxon>Endopterygota</taxon>
        <taxon>Hymenoptera</taxon>
        <taxon>Apocrita</taxon>
        <taxon>Ichneumonoidea</taxon>
        <taxon>Braconidae</taxon>
        <taxon>Microgastrinae</taxon>
        <taxon>Cotesia</taxon>
    </lineage>
</organism>
<feature type="region of interest" description="Disordered" evidence="1">
    <location>
        <begin position="1"/>
        <end position="20"/>
    </location>
</feature>
<protein>
    <submittedName>
        <fullName evidence="2">Uncharacterized protein</fullName>
    </submittedName>
</protein>
<evidence type="ECO:0000313" key="3">
    <source>
        <dbReference type="Proteomes" id="UP000826195"/>
    </source>
</evidence>
<name>A0AAV7IRM2_COTGL</name>
<comment type="caution">
    <text evidence="2">The sequence shown here is derived from an EMBL/GenBank/DDBJ whole genome shotgun (WGS) entry which is preliminary data.</text>
</comment>
<dbReference type="Proteomes" id="UP000826195">
    <property type="component" value="Unassembled WGS sequence"/>
</dbReference>
<evidence type="ECO:0000313" key="2">
    <source>
        <dbReference type="EMBL" id="KAH0555261.1"/>
    </source>
</evidence>
<dbReference type="EMBL" id="JAHXZJ010001119">
    <property type="protein sequence ID" value="KAH0555261.1"/>
    <property type="molecule type" value="Genomic_DNA"/>
</dbReference>
<gene>
    <name evidence="2" type="ORF">KQX54_016507</name>
</gene>
<dbReference type="AlphaFoldDB" id="A0AAV7IRM2"/>
<accession>A0AAV7IRM2</accession>
<evidence type="ECO:0000256" key="1">
    <source>
        <dbReference type="SAM" id="MobiDB-lite"/>
    </source>
</evidence>
<proteinExistence type="predicted"/>
<keyword evidence="3" id="KW-1185">Reference proteome</keyword>
<sequence length="163" mass="18353">MGRKVNKISKHSRNHKRMQARKLKREAQLWEEARMKLVEAGVADDIEDDVVIDITEFNVMEVDSNGDSVYGTVENNDGISEVSDASKVTNNIIISSSLSCDLERFPQDNYQDNSNTFDNRSFRQSNDVDISGLDKLNSSRDKHACIASVENAREISFALPARN</sequence>